<gene>
    <name evidence="1" type="ORF">clem_11795</name>
</gene>
<dbReference type="RefSeq" id="WP_094091712.1">
    <property type="nucleotide sequence ID" value="NZ_CP016397.1"/>
</dbReference>
<evidence type="ECO:0008006" key="3">
    <source>
        <dbReference type="Google" id="ProtNLM"/>
    </source>
</evidence>
<protein>
    <recommendedName>
        <fullName evidence="3">Dot/Icm T4SS effector</fullName>
    </recommendedName>
</protein>
<dbReference type="Proteomes" id="UP000201728">
    <property type="component" value="Chromosome"/>
</dbReference>
<dbReference type="EMBL" id="CP016397">
    <property type="protein sequence ID" value="ASQ46896.1"/>
    <property type="molecule type" value="Genomic_DNA"/>
</dbReference>
<reference evidence="2" key="1">
    <citation type="submission" date="2016-07" db="EMBL/GenBank/DDBJ databases">
        <authorList>
            <person name="Florea S."/>
            <person name="Webb J.S."/>
            <person name="Jaromczyk J."/>
            <person name="Schardl C.L."/>
        </authorList>
    </citation>
    <scope>NUCLEOTIDE SEQUENCE [LARGE SCALE GENOMIC DNA]</scope>
    <source>
        <strain evidence="2">CDC-D5610</strain>
    </source>
</reference>
<dbReference type="KEGG" id="lcd:clem_11795"/>
<evidence type="ECO:0000313" key="2">
    <source>
        <dbReference type="Proteomes" id="UP000201728"/>
    </source>
</evidence>
<proteinExistence type="predicted"/>
<keyword evidence="2" id="KW-1185">Reference proteome</keyword>
<dbReference type="OrthoDB" id="5652012at2"/>
<dbReference type="AlphaFoldDB" id="A0A222P4X3"/>
<organism evidence="1 2">
    <name type="scientific">Legionella clemsonensis</name>
    <dbReference type="NCBI Taxonomy" id="1867846"/>
    <lineage>
        <taxon>Bacteria</taxon>
        <taxon>Pseudomonadati</taxon>
        <taxon>Pseudomonadota</taxon>
        <taxon>Gammaproteobacteria</taxon>
        <taxon>Legionellales</taxon>
        <taxon>Legionellaceae</taxon>
        <taxon>Legionella</taxon>
    </lineage>
</organism>
<sequence length="375" mass="42959">MKVAFVDIDGCLITGGKLNLALVERLKSYDEVILFTQRSKFLQRSQITRAYFLSDEPLADDAIINTCDVVHALSTKLRKPVKVSTSVDSFFGMPTEYYERVLASYETRLKNEIRAKGDAYDAKTFIDECNEETNAVRRACNIEDERVEAAKFYPQGKVEQYQELSAHLPELFNTLEEIEVDYFDDSLDNLEEVLAKKEEYSIKPNCMLVSQFYIDSVENFKRDFGNDANPREREIKKQLEHAASPVALNLIVNRIDNHIKLLTNSKYNIFLSSPEAKIKALEILKTDLQNALDSGEEVSVANALKNWQDSLRFKDTYQNKTVSVAQVLSQHRNIFRSEFRETDTSTQKFIKELQKDFGHVSFNPAAEASKRATIN</sequence>
<evidence type="ECO:0000313" key="1">
    <source>
        <dbReference type="EMBL" id="ASQ46896.1"/>
    </source>
</evidence>
<name>A0A222P4X3_9GAMM</name>
<accession>A0A222P4X3</accession>